<dbReference type="Pfam" id="PF00225">
    <property type="entry name" value="Kinesin"/>
    <property type="match status" value="1"/>
</dbReference>
<feature type="region of interest" description="Disordered" evidence="10">
    <location>
        <begin position="208"/>
        <end position="229"/>
    </location>
</feature>
<evidence type="ECO:0000256" key="1">
    <source>
        <dbReference type="ARBA" id="ARBA00004245"/>
    </source>
</evidence>
<feature type="region of interest" description="Disordered" evidence="10">
    <location>
        <begin position="1212"/>
        <end position="1238"/>
    </location>
</feature>
<proteinExistence type="inferred from homology"/>
<dbReference type="Proteomes" id="UP000663879">
    <property type="component" value="Unassembled WGS sequence"/>
</dbReference>
<dbReference type="Gene3D" id="3.40.850.10">
    <property type="entry name" value="Kinesin motor domain"/>
    <property type="match status" value="1"/>
</dbReference>
<evidence type="ECO:0000256" key="9">
    <source>
        <dbReference type="SAM" id="Coils"/>
    </source>
</evidence>
<dbReference type="SMART" id="SM00129">
    <property type="entry name" value="KISc"/>
    <property type="match status" value="1"/>
</dbReference>
<comment type="subcellular location">
    <subcellularLocation>
        <location evidence="1">Cytoplasm</location>
        <location evidence="1">Cytoskeleton</location>
    </subcellularLocation>
</comment>
<accession>A0A813WW67</accession>
<dbReference type="PANTHER" id="PTHR47971">
    <property type="entry name" value="KINESIN-RELATED PROTEIN 6"/>
    <property type="match status" value="1"/>
</dbReference>
<feature type="coiled-coil region" evidence="9">
    <location>
        <begin position="1409"/>
        <end position="1436"/>
    </location>
</feature>
<evidence type="ECO:0000256" key="8">
    <source>
        <dbReference type="PROSITE-ProRule" id="PRU00283"/>
    </source>
</evidence>
<organism evidence="12 13">
    <name type="scientific">Brachionus calyciflorus</name>
    <dbReference type="NCBI Taxonomy" id="104777"/>
    <lineage>
        <taxon>Eukaryota</taxon>
        <taxon>Metazoa</taxon>
        <taxon>Spiralia</taxon>
        <taxon>Gnathifera</taxon>
        <taxon>Rotifera</taxon>
        <taxon>Eurotatoria</taxon>
        <taxon>Monogononta</taxon>
        <taxon>Pseudotrocha</taxon>
        <taxon>Ploima</taxon>
        <taxon>Brachionidae</taxon>
        <taxon>Brachionus</taxon>
    </lineage>
</organism>
<dbReference type="OrthoDB" id="10019112at2759"/>
<dbReference type="PRINTS" id="PR00380">
    <property type="entry name" value="KINESINHEAVY"/>
</dbReference>
<evidence type="ECO:0000256" key="5">
    <source>
        <dbReference type="ARBA" id="ARBA00022840"/>
    </source>
</evidence>
<comment type="similarity">
    <text evidence="8">Belongs to the TRAFAC class myosin-kinesin ATPase superfamily. Kinesin family.</text>
</comment>
<feature type="compositionally biased region" description="Polar residues" evidence="10">
    <location>
        <begin position="782"/>
        <end position="791"/>
    </location>
</feature>
<dbReference type="GO" id="GO:0005524">
    <property type="term" value="F:ATP binding"/>
    <property type="evidence" value="ECO:0007669"/>
    <property type="project" value="UniProtKB-UniRule"/>
</dbReference>
<keyword evidence="7" id="KW-0206">Cytoskeleton</keyword>
<sequence>MNIISDTDQKISRLGLIDLRNDRERHLYKENYIDMRFLNERVLKDEVFESYEDASSTSSEQDDDDINYLDYDDEQEFESIFTRICLNQQEKNSQNLKLTLKYLFKLLKFYKLEHYMMDLIDNNFLSPISLVNLKQNDFNLLNVSPYDRKKFVKLQLFLKQVINTIKMTNNKTSTKTSCNSNNNKVDLNLKMFTINEWKHLANESIHSSSSLSSKSSSLSSSQIKTSNDQLKQEANLNKNHQTPIWTEISQNSLQDKNMKKTTKAPIVVTSLGKSSKPTVSRAKSIEPNSIKRGLSLNPVSSKSTTIIPIETNSVTHPNLNTGTKSASNFFGPKIHTTNKEIANVELVTTKTYNYGVPQNLNNKNKGFIRKTVSISNVKSNENTKAQLNNALTTNEIYVFARKRPKLQSEADFQDVVCVDYNENSGDICVNEIKTAVDGTPILRKNEFDFDKTFDSIRTNEDIYKSSILPFINVPFKNRTDFNCICFGQTGSGKTHTLFGNKQQDGLCVLTAESLFNNNERLFCGFYEIYNGQLYDLINRNNKLVLREDSSGQVNVVGLVEVEIKSIAQLRKTIELSQSNRHIGSTSFNKASSRSHAVIQFKVPNLPSNHINSGQVIMKSNSYSTVKSKVNSGLHQNNQSNGKPFRVLFIDLAGSERGIDAQNNLNDNRKEGAEINQSLLALKECIRCIDQFRAHAPFRQSKLTRVLRDCFIGTGKTVLIATVSPTDDCIACSLNTLQYANRVRQMALRNRKRTEITNKIITNKTENKPVKKTIIENPKPSPRTYQSHMSLQKNEEIKRKTNETQSQILNKNRSKSVANVKKPIVPEPKNMVNQKSLKNFITSKNPVSSVAAAAMVAAVASVNATCVPTNNILQSKTLTKSASSTGIKTNSLFHPSKINCSSTPIKSVIKNEVDYRPAEEMLFVNDTPIKGHKLRLMTKSSSQMLELAERYFDRVQFEGKNAKQANKFTNKTNLVFNNDLLNSKFHSKINIQRVANLFNDKIKNEDYESGVESDELNKSLDKKLNNNNDRINNEERIKQIYSISPSPSEHNDPIDLTLNDEKLIKLRQKQREMIESKKFLNNGQDSTNIDLSEFNENSNFSFHRNDTSEHLKNAIDSQNQLRSYIRNLEDKLTHLRNEIKDQNPEDNLPIRKNSTDSTDSIKESKNFSRDVYCEFLQQRKLLEKQQENLENSKLRRNSKLIDNEDDLEKKFIQSQLENSKSSSSKSKENRARLSSDDTLYSDNNDAFEKSIHKGSSLFNTLETKNEDPKCQFYPIAQEDNKNKIEPVLTPRTLLLNPIPIRLGSSSSSFESSFSVKNILPKNDESENISPRLKASSSKIWRTPSHESDKLKSCSNILIEHNESEKIDRPGKVQIITAHENQLSDLSETCQKEMNLIMNLKESKMDFKDYLSQMEEMLSKKFNSIRDLQNQISQLKTENF</sequence>
<evidence type="ECO:0000259" key="11">
    <source>
        <dbReference type="PROSITE" id="PS50067"/>
    </source>
</evidence>
<dbReference type="GO" id="GO:0007018">
    <property type="term" value="P:microtubule-based movement"/>
    <property type="evidence" value="ECO:0007669"/>
    <property type="project" value="InterPro"/>
</dbReference>
<name>A0A813WW67_9BILA</name>
<dbReference type="InterPro" id="IPR036961">
    <property type="entry name" value="Kinesin_motor_dom_sf"/>
</dbReference>
<dbReference type="GO" id="GO:0007019">
    <property type="term" value="P:microtubule depolymerization"/>
    <property type="evidence" value="ECO:0007669"/>
    <property type="project" value="TreeGrafter"/>
</dbReference>
<comment type="caution">
    <text evidence="12">The sequence shown here is derived from an EMBL/GenBank/DDBJ whole genome shotgun (WGS) entry which is preliminary data.</text>
</comment>
<feature type="compositionally biased region" description="Basic and acidic residues" evidence="10">
    <location>
        <begin position="792"/>
        <end position="801"/>
    </location>
</feature>
<dbReference type="GO" id="GO:0003777">
    <property type="term" value="F:microtubule motor activity"/>
    <property type="evidence" value="ECO:0007669"/>
    <property type="project" value="InterPro"/>
</dbReference>
<evidence type="ECO:0000256" key="10">
    <source>
        <dbReference type="SAM" id="MobiDB-lite"/>
    </source>
</evidence>
<dbReference type="InterPro" id="IPR027640">
    <property type="entry name" value="Kinesin-like_fam"/>
</dbReference>
<dbReference type="PROSITE" id="PS50067">
    <property type="entry name" value="KINESIN_MOTOR_2"/>
    <property type="match status" value="1"/>
</dbReference>
<keyword evidence="6 8" id="KW-0505">Motor protein</keyword>
<dbReference type="EMBL" id="CAJNOC010001398">
    <property type="protein sequence ID" value="CAF0861459.1"/>
    <property type="molecule type" value="Genomic_DNA"/>
</dbReference>
<evidence type="ECO:0000256" key="6">
    <source>
        <dbReference type="ARBA" id="ARBA00023175"/>
    </source>
</evidence>
<keyword evidence="5 8" id="KW-0067">ATP-binding</keyword>
<dbReference type="SUPFAM" id="SSF52540">
    <property type="entry name" value="P-loop containing nucleoside triphosphate hydrolases"/>
    <property type="match status" value="1"/>
</dbReference>
<keyword evidence="13" id="KW-1185">Reference proteome</keyword>
<dbReference type="GO" id="GO:0008017">
    <property type="term" value="F:microtubule binding"/>
    <property type="evidence" value="ECO:0007669"/>
    <property type="project" value="InterPro"/>
</dbReference>
<gene>
    <name evidence="12" type="ORF">OXX778_LOCUS9463</name>
</gene>
<evidence type="ECO:0000313" key="12">
    <source>
        <dbReference type="EMBL" id="CAF0861459.1"/>
    </source>
</evidence>
<evidence type="ECO:0000313" key="13">
    <source>
        <dbReference type="Proteomes" id="UP000663879"/>
    </source>
</evidence>
<feature type="compositionally biased region" description="Low complexity" evidence="10">
    <location>
        <begin position="208"/>
        <end position="221"/>
    </location>
</feature>
<keyword evidence="4 8" id="KW-0547">Nucleotide-binding</keyword>
<dbReference type="InterPro" id="IPR027417">
    <property type="entry name" value="P-loop_NTPase"/>
</dbReference>
<keyword evidence="2" id="KW-0963">Cytoplasm</keyword>
<feature type="binding site" evidence="8">
    <location>
        <begin position="487"/>
        <end position="494"/>
    </location>
    <ligand>
        <name>ATP</name>
        <dbReference type="ChEBI" id="CHEBI:30616"/>
    </ligand>
</feature>
<feature type="compositionally biased region" description="Basic and acidic residues" evidence="10">
    <location>
        <begin position="1224"/>
        <end position="1234"/>
    </location>
</feature>
<feature type="region of interest" description="Disordered" evidence="10">
    <location>
        <begin position="772"/>
        <end position="803"/>
    </location>
</feature>
<keyword evidence="3" id="KW-0493">Microtubule</keyword>
<dbReference type="InterPro" id="IPR001752">
    <property type="entry name" value="Kinesin_motor_dom"/>
</dbReference>
<evidence type="ECO:0000256" key="2">
    <source>
        <dbReference type="ARBA" id="ARBA00022490"/>
    </source>
</evidence>
<evidence type="ECO:0000256" key="4">
    <source>
        <dbReference type="ARBA" id="ARBA00022741"/>
    </source>
</evidence>
<dbReference type="PANTHER" id="PTHR47971:SF8">
    <property type="entry name" value="KINESIN-LIKE PROTEIN"/>
    <property type="match status" value="1"/>
</dbReference>
<feature type="domain" description="Kinesin motor" evidence="11">
    <location>
        <begin position="395"/>
        <end position="745"/>
    </location>
</feature>
<evidence type="ECO:0000256" key="7">
    <source>
        <dbReference type="ARBA" id="ARBA00023212"/>
    </source>
</evidence>
<dbReference type="GO" id="GO:0005874">
    <property type="term" value="C:microtubule"/>
    <property type="evidence" value="ECO:0007669"/>
    <property type="project" value="UniProtKB-KW"/>
</dbReference>
<evidence type="ECO:0000256" key="3">
    <source>
        <dbReference type="ARBA" id="ARBA00022701"/>
    </source>
</evidence>
<keyword evidence="9" id="KW-0175">Coiled coil</keyword>
<feature type="region of interest" description="Disordered" evidence="10">
    <location>
        <begin position="1136"/>
        <end position="1160"/>
    </location>
</feature>
<protein>
    <recommendedName>
        <fullName evidence="11">Kinesin motor domain-containing protein</fullName>
    </recommendedName>
</protein>
<reference evidence="12" key="1">
    <citation type="submission" date="2021-02" db="EMBL/GenBank/DDBJ databases">
        <authorList>
            <person name="Nowell W R."/>
        </authorList>
    </citation>
    <scope>NUCLEOTIDE SEQUENCE</scope>
    <source>
        <strain evidence="12">Ploen Becks lab</strain>
    </source>
</reference>